<dbReference type="Gene3D" id="3.30.70.360">
    <property type="match status" value="1"/>
</dbReference>
<dbReference type="CDD" id="cd05666">
    <property type="entry name" value="M20_Acy1-like"/>
    <property type="match status" value="1"/>
</dbReference>
<gene>
    <name evidence="3" type="ORF">J3R73_004280</name>
</gene>
<dbReference type="Pfam" id="PF07687">
    <property type="entry name" value="M20_dimer"/>
    <property type="match status" value="1"/>
</dbReference>
<evidence type="ECO:0000313" key="3">
    <source>
        <dbReference type="EMBL" id="MDQ0394488.1"/>
    </source>
</evidence>
<feature type="domain" description="Peptidase M20 dimerisation" evidence="2">
    <location>
        <begin position="187"/>
        <end position="276"/>
    </location>
</feature>
<dbReference type="InterPro" id="IPR017439">
    <property type="entry name" value="Amidohydrolase"/>
</dbReference>
<keyword evidence="4" id="KW-1185">Reference proteome</keyword>
<dbReference type="SUPFAM" id="SSF55031">
    <property type="entry name" value="Bacterial exopeptidase dimerisation domain"/>
    <property type="match status" value="1"/>
</dbReference>
<dbReference type="SUPFAM" id="SSF53187">
    <property type="entry name" value="Zn-dependent exopeptidases"/>
    <property type="match status" value="1"/>
</dbReference>
<dbReference type="PANTHER" id="PTHR11014:SF63">
    <property type="entry name" value="METALLOPEPTIDASE, PUTATIVE (AFU_ORTHOLOGUE AFUA_6G09600)-RELATED"/>
    <property type="match status" value="1"/>
</dbReference>
<comment type="caution">
    <text evidence="3">The sequence shown here is derived from an EMBL/GenBank/DDBJ whole genome shotgun (WGS) entry which is preliminary data.</text>
</comment>
<accession>A0ABU0FK81</accession>
<dbReference type="InterPro" id="IPR011650">
    <property type="entry name" value="Peptidase_M20_dimer"/>
</dbReference>
<evidence type="ECO:0000259" key="2">
    <source>
        <dbReference type="Pfam" id="PF07687"/>
    </source>
</evidence>
<dbReference type="Gene3D" id="3.40.630.10">
    <property type="entry name" value="Zn peptidases"/>
    <property type="match status" value="1"/>
</dbReference>
<name>A0ABU0FK81_9HYPH</name>
<dbReference type="EC" id="3.5.1.32" evidence="3"/>
<reference evidence="3 4" key="1">
    <citation type="submission" date="2023-07" db="EMBL/GenBank/DDBJ databases">
        <title>Genomic Encyclopedia of Type Strains, Phase IV (KMG-IV): sequencing the most valuable type-strain genomes for metagenomic binning, comparative biology and taxonomic classification.</title>
        <authorList>
            <person name="Goeker M."/>
        </authorList>
    </citation>
    <scope>NUCLEOTIDE SEQUENCE [LARGE SCALE GENOMIC DNA]</scope>
    <source>
        <strain evidence="3 4">DSM 5896</strain>
    </source>
</reference>
<proteinExistence type="predicted"/>
<dbReference type="Proteomes" id="UP001237448">
    <property type="component" value="Unassembled WGS sequence"/>
</dbReference>
<dbReference type="EMBL" id="JAUSVK010000001">
    <property type="protein sequence ID" value="MDQ0394488.1"/>
    <property type="molecule type" value="Genomic_DNA"/>
</dbReference>
<dbReference type="Pfam" id="PF01546">
    <property type="entry name" value="Peptidase_M20"/>
    <property type="match status" value="1"/>
</dbReference>
<dbReference type="PANTHER" id="PTHR11014">
    <property type="entry name" value="PEPTIDASE M20 FAMILY MEMBER"/>
    <property type="match status" value="1"/>
</dbReference>
<dbReference type="NCBIfam" id="TIGR01891">
    <property type="entry name" value="amidohydrolases"/>
    <property type="match status" value="1"/>
</dbReference>
<evidence type="ECO:0000313" key="4">
    <source>
        <dbReference type="Proteomes" id="UP001237448"/>
    </source>
</evidence>
<protein>
    <submittedName>
        <fullName evidence="3">Hippurate hydrolase</fullName>
        <ecNumber evidence="3">3.5.1.32</ecNumber>
    </submittedName>
</protein>
<dbReference type="InterPro" id="IPR002933">
    <property type="entry name" value="Peptidase_M20"/>
</dbReference>
<dbReference type="RefSeq" id="WP_307431603.1">
    <property type="nucleotide sequence ID" value="NZ_JAUSVK010000001.1"/>
</dbReference>
<keyword evidence="1 3" id="KW-0378">Hydrolase</keyword>
<dbReference type="PIRSF" id="PIRSF005962">
    <property type="entry name" value="Pept_M20D_amidohydro"/>
    <property type="match status" value="1"/>
</dbReference>
<dbReference type="GO" id="GO:0047980">
    <property type="term" value="F:hippurate hydrolase activity"/>
    <property type="evidence" value="ECO:0007669"/>
    <property type="project" value="UniProtKB-EC"/>
</dbReference>
<dbReference type="InterPro" id="IPR036264">
    <property type="entry name" value="Bact_exopeptidase_dim_dom"/>
</dbReference>
<sequence length="386" mass="41190">MTISDSIQAMAPEVAAWRRDIHRHPELQYDVHRTAGLVADLLRQFGCDEVVEGIGRTGVVGVIHGRPGPRAIGMRADMDALPIEEATGLAYASTVRGKMHACGHDGHTAMLLGAAKNLARTRNFTGDAVVIFQPAEEGGAGGKAMLDDGLMDRFAIEEVYGMHNMPGIAPGHFALRPGPLMASSDVFDIEITGKGAHAASPHNGIDPILVAAHIVTSLQSVVSRNADPLDSAVISVTSIRAGETYNVIPGSARLQGTCRALTPDMRDLLEKRLVEVSELTAQALGASAKAVYKRNYPVTRNHASQTKFCAEVARRVAGFDNVDTETVPVMGAEDFSFMLEARPGAFIFIGNGNTAGLHNPSYDFNDAILPAGISYWTRLAEARLAQ</sequence>
<organism evidence="3 4">
    <name type="scientific">Labrys monachus</name>
    <dbReference type="NCBI Taxonomy" id="217067"/>
    <lineage>
        <taxon>Bacteria</taxon>
        <taxon>Pseudomonadati</taxon>
        <taxon>Pseudomonadota</taxon>
        <taxon>Alphaproteobacteria</taxon>
        <taxon>Hyphomicrobiales</taxon>
        <taxon>Xanthobacteraceae</taxon>
        <taxon>Labrys</taxon>
    </lineage>
</organism>
<evidence type="ECO:0000256" key="1">
    <source>
        <dbReference type="ARBA" id="ARBA00022801"/>
    </source>
</evidence>